<proteinExistence type="predicted"/>
<dbReference type="STRING" id="299255.SAMN02745129_2344"/>
<evidence type="ECO:0000313" key="1">
    <source>
        <dbReference type="EMBL" id="SHH56200.1"/>
    </source>
</evidence>
<dbReference type="EMBL" id="FQXG01000003">
    <property type="protein sequence ID" value="SHH56200.1"/>
    <property type="molecule type" value="Genomic_DNA"/>
</dbReference>
<reference evidence="1 2" key="1">
    <citation type="submission" date="2016-11" db="EMBL/GenBank/DDBJ databases">
        <authorList>
            <person name="Jaros S."/>
            <person name="Januszkiewicz K."/>
            <person name="Wedrychowicz H."/>
        </authorList>
    </citation>
    <scope>NUCLEOTIDE SEQUENCE [LARGE SCALE GENOMIC DNA]</scope>
    <source>
        <strain evidence="1 2">DSM 16917</strain>
    </source>
</reference>
<organism evidence="1 2">
    <name type="scientific">Ferrimonas marina</name>
    <dbReference type="NCBI Taxonomy" id="299255"/>
    <lineage>
        <taxon>Bacteria</taxon>
        <taxon>Pseudomonadati</taxon>
        <taxon>Pseudomonadota</taxon>
        <taxon>Gammaproteobacteria</taxon>
        <taxon>Alteromonadales</taxon>
        <taxon>Ferrimonadaceae</taxon>
        <taxon>Ferrimonas</taxon>
    </lineage>
</organism>
<evidence type="ECO:0000313" key="2">
    <source>
        <dbReference type="Proteomes" id="UP000184268"/>
    </source>
</evidence>
<dbReference type="AlphaFoldDB" id="A0A1M5U019"/>
<gene>
    <name evidence="1" type="ORF">SAMN02745129_2344</name>
</gene>
<dbReference type="OrthoDB" id="9962347at2"/>
<dbReference type="Proteomes" id="UP000184268">
    <property type="component" value="Unassembled WGS sequence"/>
</dbReference>
<sequence length="120" mass="13949">MAPKVSWNAPEETPPVPLGTEQLFWVAIHNLRTDKVRVELAYYQNRPLQHHPDGQAKDWVLLDHMEEPVHSVGWVENKRCDSFDDFYEHLDLNGDYQLAGWAEYQPPAFKRPSTQPGKPQ</sequence>
<accession>A0A1M5U019</accession>
<protein>
    <submittedName>
        <fullName evidence="1">Uncharacterized protein</fullName>
    </submittedName>
</protein>
<keyword evidence="2" id="KW-1185">Reference proteome</keyword>
<dbReference type="RefSeq" id="WP_067655779.1">
    <property type="nucleotide sequence ID" value="NZ_FQXG01000003.1"/>
</dbReference>
<name>A0A1M5U019_9GAMM</name>